<dbReference type="InterPro" id="IPR036864">
    <property type="entry name" value="Zn2-C6_fun-type_DNA-bd_sf"/>
</dbReference>
<dbReference type="GO" id="GO:0006351">
    <property type="term" value="P:DNA-templated transcription"/>
    <property type="evidence" value="ECO:0007669"/>
    <property type="project" value="InterPro"/>
</dbReference>
<keyword evidence="6" id="KW-0539">Nucleus</keyword>
<evidence type="ECO:0000256" key="1">
    <source>
        <dbReference type="ARBA" id="ARBA00004123"/>
    </source>
</evidence>
<dbReference type="InterPro" id="IPR050987">
    <property type="entry name" value="AtrR-like"/>
</dbReference>
<dbReference type="SUPFAM" id="SSF57701">
    <property type="entry name" value="Zn2/Cys6 DNA-binding domain"/>
    <property type="match status" value="1"/>
</dbReference>
<gene>
    <name evidence="8" type="ORF">PCAMFM013_S008g000152</name>
</gene>
<name>A0A0G4P8S4_PENC3</name>
<keyword evidence="9" id="KW-1185">Reference proteome</keyword>
<evidence type="ECO:0000259" key="7">
    <source>
        <dbReference type="PROSITE" id="PS50048"/>
    </source>
</evidence>
<dbReference type="InterPro" id="IPR007219">
    <property type="entry name" value="XnlR_reg_dom"/>
</dbReference>
<keyword evidence="5" id="KW-0804">Transcription</keyword>
<dbReference type="GO" id="GO:0000981">
    <property type="term" value="F:DNA-binding transcription factor activity, RNA polymerase II-specific"/>
    <property type="evidence" value="ECO:0007669"/>
    <property type="project" value="InterPro"/>
</dbReference>
<dbReference type="CDD" id="cd12148">
    <property type="entry name" value="fungal_TF_MHR"/>
    <property type="match status" value="1"/>
</dbReference>
<evidence type="ECO:0000313" key="8">
    <source>
        <dbReference type="EMBL" id="CRL22723.1"/>
    </source>
</evidence>
<protein>
    <submittedName>
        <fullName evidence="8">Fungal transcriptional regulatory protein, N-terminal</fullName>
    </submittedName>
</protein>
<evidence type="ECO:0000256" key="4">
    <source>
        <dbReference type="ARBA" id="ARBA00023125"/>
    </source>
</evidence>
<comment type="subcellular location">
    <subcellularLocation>
        <location evidence="1">Nucleus</location>
    </subcellularLocation>
</comment>
<organism evidence="8 9">
    <name type="scientific">Penicillium camemberti (strain FM 013)</name>
    <dbReference type="NCBI Taxonomy" id="1429867"/>
    <lineage>
        <taxon>Eukaryota</taxon>
        <taxon>Fungi</taxon>
        <taxon>Dikarya</taxon>
        <taxon>Ascomycota</taxon>
        <taxon>Pezizomycotina</taxon>
        <taxon>Eurotiomycetes</taxon>
        <taxon>Eurotiomycetidae</taxon>
        <taxon>Eurotiales</taxon>
        <taxon>Aspergillaceae</taxon>
        <taxon>Penicillium</taxon>
    </lineage>
</organism>
<keyword evidence="4" id="KW-0238">DNA-binding</keyword>
<dbReference type="GO" id="GO:0003677">
    <property type="term" value="F:DNA binding"/>
    <property type="evidence" value="ECO:0007669"/>
    <property type="project" value="UniProtKB-KW"/>
</dbReference>
<evidence type="ECO:0000313" key="9">
    <source>
        <dbReference type="Proteomes" id="UP000053732"/>
    </source>
</evidence>
<evidence type="ECO:0000256" key="6">
    <source>
        <dbReference type="ARBA" id="ARBA00023242"/>
    </source>
</evidence>
<dbReference type="Proteomes" id="UP000053732">
    <property type="component" value="Unassembled WGS sequence"/>
</dbReference>
<dbReference type="Pfam" id="PF00172">
    <property type="entry name" value="Zn_clus"/>
    <property type="match status" value="1"/>
</dbReference>
<dbReference type="SMART" id="SM00906">
    <property type="entry name" value="Fungal_trans"/>
    <property type="match status" value="1"/>
</dbReference>
<dbReference type="GO" id="GO:0008270">
    <property type="term" value="F:zinc ion binding"/>
    <property type="evidence" value="ECO:0007669"/>
    <property type="project" value="InterPro"/>
</dbReference>
<sequence>MSTGRALLATISCGRCQSKKIRCNRVTPRCDRCEATGAECTYLPRKPRTKKQRTETSENGVLLEVLERLRCLEEHCGLDTFVGNQDNEVDSMSISSIEENTRNATLPETPTTIVPPGIRDIISRIKDEGSQSMLLSSVFCHLQQIQSCFLENEQCFCAITSAMSEIQFMQDTQPTEPSEEELSIPKDLARQLIDYYYGFCNFESFKMPLEKSFLTSIPDLLEIPHVQLDCTSQIIYYTTLYQGIVLKPEALLKRGTLIHILYQKCVSLSEDWLKNIKDTPADFFAALTLMSLSLECCNIDLSWKALAQACRISKALGLFSMDETPSEGDKQLSTEPESLPPQAKVERNRKRFEFWHILRTDSLFRMCYGKPTLIPAGSWKVNFPDPTVNGVSHESSRFIHIHFIASMRLTLIVMKYLDWVDRGKDPDPVSHDATIDSFINEVEPILLDWDVEGLLQVATNHLEIWFCVDVLFSTYKMLIVLYQSKKSEQSYILPSQAVEISRKSVKIFQSLLASSANALWGVSILLLHQFTAFFILCLDIIGNPEHANLEEDLVSISWISDYAEMVIKERVELKPVMVIIKALATACQQTKMIRLPRAA</sequence>
<dbReference type="SMART" id="SM00066">
    <property type="entry name" value="GAL4"/>
    <property type="match status" value="1"/>
</dbReference>
<reference evidence="8 9" key="1">
    <citation type="journal article" date="2014" name="Nat. Commun.">
        <title>Multiple recent horizontal transfers of a large genomic region in cheese making fungi.</title>
        <authorList>
            <person name="Cheeseman K."/>
            <person name="Ropars J."/>
            <person name="Renault P."/>
            <person name="Dupont J."/>
            <person name="Gouzy J."/>
            <person name="Branca A."/>
            <person name="Abraham A.L."/>
            <person name="Ceppi M."/>
            <person name="Conseiller E."/>
            <person name="Debuchy R."/>
            <person name="Malagnac F."/>
            <person name="Goarin A."/>
            <person name="Silar P."/>
            <person name="Lacoste S."/>
            <person name="Sallet E."/>
            <person name="Bensimon A."/>
            <person name="Giraud T."/>
            <person name="Brygoo Y."/>
        </authorList>
    </citation>
    <scope>NUCLEOTIDE SEQUENCE [LARGE SCALE GENOMIC DNA]</scope>
    <source>
        <strain evidence="9">FM 013</strain>
    </source>
</reference>
<evidence type="ECO:0000256" key="3">
    <source>
        <dbReference type="ARBA" id="ARBA00023015"/>
    </source>
</evidence>
<accession>A0A0G4P8S4</accession>
<dbReference type="PANTHER" id="PTHR46910">
    <property type="entry name" value="TRANSCRIPTION FACTOR PDR1"/>
    <property type="match status" value="1"/>
</dbReference>
<dbReference type="GO" id="GO:0005634">
    <property type="term" value="C:nucleus"/>
    <property type="evidence" value="ECO:0007669"/>
    <property type="project" value="UniProtKB-SubCell"/>
</dbReference>
<evidence type="ECO:0000256" key="5">
    <source>
        <dbReference type="ARBA" id="ARBA00023163"/>
    </source>
</evidence>
<dbReference type="PROSITE" id="PS50048">
    <property type="entry name" value="ZN2_CY6_FUNGAL_2"/>
    <property type="match status" value="1"/>
</dbReference>
<keyword evidence="2" id="KW-0479">Metal-binding</keyword>
<dbReference type="CDD" id="cd00067">
    <property type="entry name" value="GAL4"/>
    <property type="match status" value="1"/>
</dbReference>
<dbReference type="AlphaFoldDB" id="A0A0G4P8S4"/>
<evidence type="ECO:0000256" key="2">
    <source>
        <dbReference type="ARBA" id="ARBA00022723"/>
    </source>
</evidence>
<dbReference type="STRING" id="1429867.A0A0G4P8S4"/>
<dbReference type="Gene3D" id="4.10.240.10">
    <property type="entry name" value="Zn(2)-C6 fungal-type DNA-binding domain"/>
    <property type="match status" value="1"/>
</dbReference>
<proteinExistence type="predicted"/>
<dbReference type="EMBL" id="HG793141">
    <property type="protein sequence ID" value="CRL22723.1"/>
    <property type="molecule type" value="Genomic_DNA"/>
</dbReference>
<feature type="domain" description="Zn(2)-C6 fungal-type" evidence="7">
    <location>
        <begin position="12"/>
        <end position="42"/>
    </location>
</feature>
<dbReference type="InterPro" id="IPR001138">
    <property type="entry name" value="Zn2Cys6_DnaBD"/>
</dbReference>
<dbReference type="PANTHER" id="PTHR46910:SF3">
    <property type="entry name" value="HALOTOLERANCE PROTEIN 9-RELATED"/>
    <property type="match status" value="1"/>
</dbReference>
<keyword evidence="3" id="KW-0805">Transcription regulation</keyword>